<dbReference type="PANTHER" id="PTHR12970">
    <property type="entry name" value="PROTEASOME ASSEMBLY CHAPERONE 2"/>
    <property type="match status" value="1"/>
</dbReference>
<dbReference type="Pfam" id="PF09754">
    <property type="entry name" value="PAC2"/>
    <property type="match status" value="1"/>
</dbReference>
<organism evidence="4 5">
    <name type="scientific">Saccharomyces cerevisiae x Saccharomyces kudriavzevii (strain VIN7)</name>
    <name type="common">Yeast</name>
    <dbReference type="NCBI Taxonomy" id="1095631"/>
    <lineage>
        <taxon>Eukaryota</taxon>
        <taxon>Fungi</taxon>
        <taxon>Dikarya</taxon>
        <taxon>Ascomycota</taxon>
        <taxon>Saccharomycotina</taxon>
        <taxon>Saccharomycetes</taxon>
        <taxon>Saccharomycetales</taxon>
        <taxon>Saccharomycetaceae</taxon>
        <taxon>Saccharomyces</taxon>
    </lineage>
</organism>
<dbReference type="Proteomes" id="UP000009009">
    <property type="component" value="Unassembled WGS sequence"/>
</dbReference>
<dbReference type="InterPro" id="IPR019151">
    <property type="entry name" value="Proteasome_assmbl_chaperone_2"/>
</dbReference>
<dbReference type="OrthoDB" id="10260712at2759"/>
<evidence type="ECO:0000256" key="1">
    <source>
        <dbReference type="ARBA" id="ARBA00019186"/>
    </source>
</evidence>
<dbReference type="PhylomeDB" id="H0GX96"/>
<keyword evidence="5" id="KW-1185">Reference proteome</keyword>
<comment type="similarity">
    <text evidence="3">Belongs to the PSMG2 family.</text>
</comment>
<dbReference type="GO" id="GO:0043248">
    <property type="term" value="P:proteasome assembly"/>
    <property type="evidence" value="ECO:0007669"/>
    <property type="project" value="TreeGrafter"/>
</dbReference>
<dbReference type="Gene3D" id="3.40.50.10900">
    <property type="entry name" value="PAC-like subunit"/>
    <property type="match status" value="2"/>
</dbReference>
<dbReference type="AlphaFoldDB" id="H0GX96"/>
<accession>H0GX96</accession>
<dbReference type="HOGENOM" id="CLU_062640_2_1_1"/>
<dbReference type="PIRSF" id="PIRSF010044">
    <property type="entry name" value="UCP010044"/>
    <property type="match status" value="1"/>
</dbReference>
<dbReference type="InterPro" id="IPR038389">
    <property type="entry name" value="PSMG2_sf"/>
</dbReference>
<dbReference type="GO" id="GO:0005634">
    <property type="term" value="C:nucleus"/>
    <property type="evidence" value="ECO:0007669"/>
    <property type="project" value="TreeGrafter"/>
</dbReference>
<proteinExistence type="inferred from homology"/>
<protein>
    <recommendedName>
        <fullName evidence="1">Proteasome assembly chaperone 2</fullName>
    </recommendedName>
</protein>
<dbReference type="EMBL" id="AGVY01000286">
    <property type="protein sequence ID" value="EHN01573.1"/>
    <property type="molecule type" value="Genomic_DNA"/>
</dbReference>
<gene>
    <name evidence="4" type="ORF">VIN7_8232</name>
</gene>
<dbReference type="PANTHER" id="PTHR12970:SF1">
    <property type="entry name" value="PROTEASOME ASSEMBLY CHAPERONE 2"/>
    <property type="match status" value="1"/>
</dbReference>
<evidence type="ECO:0000256" key="2">
    <source>
        <dbReference type="ARBA" id="ARBA00023186"/>
    </source>
</evidence>
<dbReference type="InterPro" id="IPR016562">
    <property type="entry name" value="Proteasome_assmbl_chp_2_euk"/>
</dbReference>
<comment type="caution">
    <text evidence="4">The sequence shown here is derived from an EMBL/GenBank/DDBJ whole genome shotgun (WGS) entry which is preliminary data.</text>
</comment>
<evidence type="ECO:0000256" key="3">
    <source>
        <dbReference type="ARBA" id="ARBA00025745"/>
    </source>
</evidence>
<name>H0GX96_SACCK</name>
<evidence type="ECO:0000313" key="5">
    <source>
        <dbReference type="Proteomes" id="UP000009009"/>
    </source>
</evidence>
<evidence type="ECO:0000313" key="4">
    <source>
        <dbReference type="EMBL" id="EHN01573.1"/>
    </source>
</evidence>
<dbReference type="GO" id="GO:0005829">
    <property type="term" value="C:cytosol"/>
    <property type="evidence" value="ECO:0007669"/>
    <property type="project" value="TreeGrafter"/>
</dbReference>
<sequence length="297" mass="34174">MSNLQKKKPPVPKIRIFTFKKNNTHPKEDTMSYLILPLVSVGNIPQLSVDWLLNSQSNEWEYLEALDSKYLVEFVGPLDRPEDGSKSLYPDVEMKYSSALEVFYNKKRGIYAIQQRTPLVSGNYLNNFIVEVIVPLLSKYNVSELCIWDSLSAMEDENGVIVHPDDIFSLGEFHFDDEADLLSKLHLDDQGSMVNNWLRFTPASFQDKISIDQPIFKILFQILNAVQRCCTLHSIKYCNCLANEGDNSLDSQQFLQWIISQRVVKSLPTIKKFVRPLSWKGVYGVGDTRDKFKDLYS</sequence>
<reference evidence="4 5" key="1">
    <citation type="journal article" date="2012" name="FEMS Yeast Res.">
        <title>The genome sequence of the wine yeast VIN7 reveals an allotriploid hybrid genome with Saccharomyces cerevisiae and Saccharomyces kudriavzevii origins.</title>
        <authorList>
            <person name="Borneman A.R."/>
            <person name="Desany B.A."/>
            <person name="Riches D."/>
            <person name="Affourtit J.P."/>
            <person name="Forgan A.H."/>
            <person name="Pretorius I.S."/>
            <person name="Egholm M."/>
            <person name="Chambers P.J."/>
        </authorList>
    </citation>
    <scope>NUCLEOTIDE SEQUENCE [LARGE SCALE GENOMIC DNA]</scope>
    <source>
        <strain evidence="4 5">VIN7</strain>
    </source>
</reference>
<keyword evidence="2" id="KW-0143">Chaperone</keyword>